<protein>
    <submittedName>
        <fullName evidence="2">Class I SAM-dependent methyltransferase</fullName>
    </submittedName>
</protein>
<dbReference type="KEGG" id="ngf:FRF71_06480"/>
<accession>A0A5B8S3T8</accession>
<dbReference type="InterPro" id="IPR013216">
    <property type="entry name" value="Methyltransf_11"/>
</dbReference>
<organism evidence="2 3">
    <name type="scientific">Novosphingobium ginsenosidimutans</name>
    <dbReference type="NCBI Taxonomy" id="1176536"/>
    <lineage>
        <taxon>Bacteria</taxon>
        <taxon>Pseudomonadati</taxon>
        <taxon>Pseudomonadota</taxon>
        <taxon>Alphaproteobacteria</taxon>
        <taxon>Sphingomonadales</taxon>
        <taxon>Sphingomonadaceae</taxon>
        <taxon>Novosphingobium</taxon>
    </lineage>
</organism>
<gene>
    <name evidence="2" type="ORF">FRF71_06480</name>
</gene>
<dbReference type="AlphaFoldDB" id="A0A5B8S3T8"/>
<dbReference type="Gene3D" id="3.40.50.150">
    <property type="entry name" value="Vaccinia Virus protein VP39"/>
    <property type="match status" value="1"/>
</dbReference>
<dbReference type="Pfam" id="PF08241">
    <property type="entry name" value="Methyltransf_11"/>
    <property type="match status" value="1"/>
</dbReference>
<dbReference type="Proteomes" id="UP000321172">
    <property type="component" value="Chromosome"/>
</dbReference>
<name>A0A5B8S3T8_9SPHN</name>
<dbReference type="OrthoDB" id="9805585at2"/>
<dbReference type="GO" id="GO:0032259">
    <property type="term" value="P:methylation"/>
    <property type="evidence" value="ECO:0007669"/>
    <property type="project" value="UniProtKB-KW"/>
</dbReference>
<evidence type="ECO:0000313" key="3">
    <source>
        <dbReference type="Proteomes" id="UP000321172"/>
    </source>
</evidence>
<keyword evidence="3" id="KW-1185">Reference proteome</keyword>
<keyword evidence="2" id="KW-0808">Transferase</keyword>
<dbReference type="GO" id="GO:0008757">
    <property type="term" value="F:S-adenosylmethionine-dependent methyltransferase activity"/>
    <property type="evidence" value="ECO:0007669"/>
    <property type="project" value="InterPro"/>
</dbReference>
<feature type="domain" description="Methyltransferase type 11" evidence="1">
    <location>
        <begin position="191"/>
        <end position="243"/>
    </location>
</feature>
<evidence type="ECO:0000313" key="2">
    <source>
        <dbReference type="EMBL" id="QEA15814.1"/>
    </source>
</evidence>
<proteinExistence type="predicted"/>
<reference evidence="2 3" key="1">
    <citation type="journal article" date="2013" name="J. Microbiol. Biotechnol.">
        <title>Novosphingobium ginsenosidimutans sp. nov., with the ability to convert ginsenoside.</title>
        <authorList>
            <person name="Kim J.K."/>
            <person name="He D."/>
            <person name="Liu Q.M."/>
            <person name="Park H.Y."/>
            <person name="Jung M.S."/>
            <person name="Yoon M.H."/>
            <person name="Kim S.C."/>
            <person name="Im W.T."/>
        </authorList>
    </citation>
    <scope>NUCLEOTIDE SEQUENCE [LARGE SCALE GENOMIC DNA]</scope>
    <source>
        <strain evidence="2 3">FW-6</strain>
    </source>
</reference>
<evidence type="ECO:0000259" key="1">
    <source>
        <dbReference type="Pfam" id="PF08241"/>
    </source>
</evidence>
<sequence length="347" mass="39854">MNLFDLARRQDANLLLDGEVVVSKQSYADGVWRGLAVPRGAAFRILDIRRFVTFRHFPEQIGWRLEVPTGGTARLRLLSRDEHMVVGEVIYTEGVHAVKMPWPLAPCGAVDLEVAFFSTRPQPLFVGDHRLLSRQWLYDHCTGRGVEIGPGPVPQILPQTERDVSYLEQMPAEDWNRLYNGGGKYPVRPELWSSYIVGEASNLPVPDGSLDFIFGSHVFEHLANPIGHLQRWYAKLKPGGKVAMVVPDLHGTKDSVHHRCSLDSMIDEFRRDIWLPEPEHYSRHLRRSVDDPRLIALMERGESIHVHYYDNINCQQLLDFAVREQGYVDYVINHTPNHKDFHFLLVR</sequence>
<dbReference type="RefSeq" id="WP_147089792.1">
    <property type="nucleotide sequence ID" value="NZ_BAABJD010000001.1"/>
</dbReference>
<keyword evidence="2" id="KW-0489">Methyltransferase</keyword>
<dbReference type="SUPFAM" id="SSF53335">
    <property type="entry name" value="S-adenosyl-L-methionine-dependent methyltransferases"/>
    <property type="match status" value="1"/>
</dbReference>
<dbReference type="InterPro" id="IPR029063">
    <property type="entry name" value="SAM-dependent_MTases_sf"/>
</dbReference>
<dbReference type="EMBL" id="CP042345">
    <property type="protein sequence ID" value="QEA15814.1"/>
    <property type="molecule type" value="Genomic_DNA"/>
</dbReference>